<feature type="signal peptide" evidence="2">
    <location>
        <begin position="1"/>
        <end position="31"/>
    </location>
</feature>
<comment type="caution">
    <text evidence="3">The sequence shown here is derived from an EMBL/GenBank/DDBJ whole genome shotgun (WGS) entry which is preliminary data.</text>
</comment>
<feature type="compositionally biased region" description="Basic residues" evidence="1">
    <location>
        <begin position="75"/>
        <end position="84"/>
    </location>
</feature>
<feature type="chain" id="PRO_5039893935" evidence="2">
    <location>
        <begin position="32"/>
        <end position="127"/>
    </location>
</feature>
<evidence type="ECO:0000313" key="3">
    <source>
        <dbReference type="EMBL" id="KAG7367702.1"/>
    </source>
</evidence>
<feature type="compositionally biased region" description="Polar residues" evidence="1">
    <location>
        <begin position="59"/>
        <end position="70"/>
    </location>
</feature>
<feature type="region of interest" description="Disordered" evidence="1">
    <location>
        <begin position="59"/>
        <end position="91"/>
    </location>
</feature>
<protein>
    <submittedName>
        <fullName evidence="3">Uncharacterized protein</fullName>
    </submittedName>
</protein>
<reference evidence="3" key="2">
    <citation type="submission" date="2021-04" db="EMBL/GenBank/DDBJ databases">
        <authorList>
            <person name="Podell S."/>
        </authorList>
    </citation>
    <scope>NUCLEOTIDE SEQUENCE</scope>
    <source>
        <strain evidence="3">Hildebrandi</strain>
    </source>
</reference>
<evidence type="ECO:0000256" key="1">
    <source>
        <dbReference type="SAM" id="MobiDB-lite"/>
    </source>
</evidence>
<reference evidence="3" key="1">
    <citation type="journal article" date="2021" name="Sci. Rep.">
        <title>Diploid genomic architecture of Nitzschia inconspicua, an elite biomass production diatom.</title>
        <authorList>
            <person name="Oliver A."/>
            <person name="Podell S."/>
            <person name="Pinowska A."/>
            <person name="Traller J.C."/>
            <person name="Smith S.R."/>
            <person name="McClure R."/>
            <person name="Beliaev A."/>
            <person name="Bohutskyi P."/>
            <person name="Hill E.A."/>
            <person name="Rabines A."/>
            <person name="Zheng H."/>
            <person name="Allen L.Z."/>
            <person name="Kuo A."/>
            <person name="Grigoriev I.V."/>
            <person name="Allen A.E."/>
            <person name="Hazlebeck D."/>
            <person name="Allen E.E."/>
        </authorList>
    </citation>
    <scope>NUCLEOTIDE SEQUENCE</scope>
    <source>
        <strain evidence="3">Hildebrandi</strain>
    </source>
</reference>
<gene>
    <name evidence="3" type="ORF">IV203_030373</name>
</gene>
<name>A0A9K3LT76_9STRA</name>
<accession>A0A9K3LT76</accession>
<dbReference type="EMBL" id="JAGRRH010000007">
    <property type="protein sequence ID" value="KAG7367702.1"/>
    <property type="molecule type" value="Genomic_DNA"/>
</dbReference>
<dbReference type="AlphaFoldDB" id="A0A9K3LT76"/>
<keyword evidence="4" id="KW-1185">Reference proteome</keyword>
<proteinExistence type="predicted"/>
<keyword evidence="2" id="KW-0732">Signal</keyword>
<evidence type="ECO:0000256" key="2">
    <source>
        <dbReference type="SAM" id="SignalP"/>
    </source>
</evidence>
<evidence type="ECO:0000313" key="4">
    <source>
        <dbReference type="Proteomes" id="UP000693970"/>
    </source>
</evidence>
<dbReference type="Proteomes" id="UP000693970">
    <property type="component" value="Unassembled WGS sequence"/>
</dbReference>
<sequence>MFQASAIKSLWAVALLLMTLFAASTITSVEASQHVRSRMTRQLYNSDAAYALFAPQKFTSAGSDTKNSMMESHVQSRRQRRPDRRRTEQVLAGNETVSTIQTEEEDIVMVLPSSSSQRTVHHMTTLV</sequence>
<organism evidence="3 4">
    <name type="scientific">Nitzschia inconspicua</name>
    <dbReference type="NCBI Taxonomy" id="303405"/>
    <lineage>
        <taxon>Eukaryota</taxon>
        <taxon>Sar</taxon>
        <taxon>Stramenopiles</taxon>
        <taxon>Ochrophyta</taxon>
        <taxon>Bacillariophyta</taxon>
        <taxon>Bacillariophyceae</taxon>
        <taxon>Bacillariophycidae</taxon>
        <taxon>Bacillariales</taxon>
        <taxon>Bacillariaceae</taxon>
        <taxon>Nitzschia</taxon>
    </lineage>
</organism>